<keyword evidence="6" id="KW-1185">Reference proteome</keyword>
<dbReference type="InterPro" id="IPR002347">
    <property type="entry name" value="SDR_fam"/>
</dbReference>
<feature type="compositionally biased region" description="Basic and acidic residues" evidence="3">
    <location>
        <begin position="156"/>
        <end position="165"/>
    </location>
</feature>
<dbReference type="GO" id="GO:0019433">
    <property type="term" value="P:triglyceride catabolic process"/>
    <property type="evidence" value="ECO:0007669"/>
    <property type="project" value="TreeGrafter"/>
</dbReference>
<dbReference type="EMBL" id="KB456262">
    <property type="protein sequence ID" value="EMF13959.1"/>
    <property type="molecule type" value="Genomic_DNA"/>
</dbReference>
<dbReference type="OrthoDB" id="2102561at2759"/>
<dbReference type="GO" id="GO:0000140">
    <property type="term" value="F:acylglycerone-phosphate reductase (NADP+) activity"/>
    <property type="evidence" value="ECO:0007669"/>
    <property type="project" value="TreeGrafter"/>
</dbReference>
<accession>M3D7X3</accession>
<dbReference type="STRING" id="692275.M3D7X3"/>
<name>M3D7X3_SPHMS</name>
<evidence type="ECO:0000313" key="5">
    <source>
        <dbReference type="EMBL" id="EMF13959.1"/>
    </source>
</evidence>
<dbReference type="SUPFAM" id="SSF51735">
    <property type="entry name" value="NAD(P)-binding Rossmann-fold domains"/>
    <property type="match status" value="1"/>
</dbReference>
<dbReference type="Gene3D" id="3.40.50.720">
    <property type="entry name" value="NAD(P)-binding Rossmann-like Domain"/>
    <property type="match status" value="1"/>
</dbReference>
<feature type="compositionally biased region" description="Acidic residues" evidence="3">
    <location>
        <begin position="279"/>
        <end position="291"/>
    </location>
</feature>
<dbReference type="PANTHER" id="PTHR44169">
    <property type="entry name" value="NADPH-DEPENDENT 1-ACYLDIHYDROXYACETONE PHOSPHATE REDUCTASE"/>
    <property type="match status" value="1"/>
</dbReference>
<organism evidence="5 6">
    <name type="scientific">Sphaerulina musiva (strain SO2202)</name>
    <name type="common">Poplar stem canker fungus</name>
    <name type="synonym">Septoria musiva</name>
    <dbReference type="NCBI Taxonomy" id="692275"/>
    <lineage>
        <taxon>Eukaryota</taxon>
        <taxon>Fungi</taxon>
        <taxon>Dikarya</taxon>
        <taxon>Ascomycota</taxon>
        <taxon>Pezizomycotina</taxon>
        <taxon>Dothideomycetes</taxon>
        <taxon>Dothideomycetidae</taxon>
        <taxon>Mycosphaerellales</taxon>
        <taxon>Mycosphaerellaceae</taxon>
        <taxon>Sphaerulina</taxon>
    </lineage>
</organism>
<dbReference type="GO" id="GO:0005783">
    <property type="term" value="C:endoplasmic reticulum"/>
    <property type="evidence" value="ECO:0007669"/>
    <property type="project" value="TreeGrafter"/>
</dbReference>
<sequence length="424" mass="47778">MRGCRFHTSISHFCSPPAHLYIFPHIASLAGQKAMKEEEGEEGEPRLHHPPKWVLVTNVTPGSLAEAFTQSFRTRGFNVIATSPTLHKSFEHVIPTTIGGHEGFLIRVHLDPTRPGSLTSAVELVAELTNHHLSFLINTTSPSPSPLPSAAENENGNEHKTESGRNRYNRKNITSPLLDLSIPHAKHFYDTHIWSPLAITQAFFPLLHSTGGVVVNFSSIAGLAGYSRPFQGVSSSSHAAMAKWNDIMRMEFEPLGVRVVGVVVRGGTRRKKREREKEEGEEGELAEEEEVEMTREPGNGIQNGVLHLPEKSLYLPLREHIERSLNNDEEEEDDDDKNINNNNHHHKELAEQTIEALLQPADKPPTILHMGYIVTFIWLIHWLFPMWLLDMIHRSGSGLEKLRTRTMKGLKNMDEDDDDDKKEN</sequence>
<dbReference type="HOGENOM" id="CLU_647526_0_0_1"/>
<dbReference type="PANTHER" id="PTHR44169:SF6">
    <property type="entry name" value="NADPH-DEPENDENT 1-ACYLDIHYDROXYACETONE PHOSPHATE REDUCTASE"/>
    <property type="match status" value="1"/>
</dbReference>
<protein>
    <recommendedName>
        <fullName evidence="7">NAD(P)-binding protein</fullName>
    </recommendedName>
</protein>
<dbReference type="eggNOG" id="KOG1209">
    <property type="taxonomic scope" value="Eukaryota"/>
</dbReference>
<dbReference type="Proteomes" id="UP000016931">
    <property type="component" value="Unassembled WGS sequence"/>
</dbReference>
<keyword evidence="2" id="KW-0560">Oxidoreductase</keyword>
<evidence type="ECO:0008006" key="7">
    <source>
        <dbReference type="Google" id="ProtNLM"/>
    </source>
</evidence>
<evidence type="ECO:0000256" key="4">
    <source>
        <dbReference type="SAM" id="Phobius"/>
    </source>
</evidence>
<keyword evidence="4" id="KW-1133">Transmembrane helix</keyword>
<dbReference type="GO" id="GO:0004806">
    <property type="term" value="F:triacylglycerol lipase activity"/>
    <property type="evidence" value="ECO:0007669"/>
    <property type="project" value="TreeGrafter"/>
</dbReference>
<feature type="transmembrane region" description="Helical" evidence="4">
    <location>
        <begin position="367"/>
        <end position="389"/>
    </location>
</feature>
<reference evidence="5 6" key="1">
    <citation type="journal article" date="2012" name="PLoS Pathog.">
        <title>Diverse lifestyles and strategies of plant pathogenesis encoded in the genomes of eighteen Dothideomycetes fungi.</title>
        <authorList>
            <person name="Ohm R.A."/>
            <person name="Feau N."/>
            <person name="Henrissat B."/>
            <person name="Schoch C.L."/>
            <person name="Horwitz B.A."/>
            <person name="Barry K.W."/>
            <person name="Condon B.J."/>
            <person name="Copeland A.C."/>
            <person name="Dhillon B."/>
            <person name="Glaser F."/>
            <person name="Hesse C.N."/>
            <person name="Kosti I."/>
            <person name="LaButti K."/>
            <person name="Lindquist E.A."/>
            <person name="Lucas S."/>
            <person name="Salamov A.A."/>
            <person name="Bradshaw R.E."/>
            <person name="Ciuffetti L."/>
            <person name="Hamelin R.C."/>
            <person name="Kema G.H.J."/>
            <person name="Lawrence C."/>
            <person name="Scott J.A."/>
            <person name="Spatafora J.W."/>
            <person name="Turgeon B.G."/>
            <person name="de Wit P.J.G.M."/>
            <person name="Zhong S."/>
            <person name="Goodwin S.B."/>
            <person name="Grigoriev I.V."/>
        </authorList>
    </citation>
    <scope>NUCLEOTIDE SEQUENCE [LARGE SCALE GENOMIC DNA]</scope>
    <source>
        <strain evidence="5 6">SO2202</strain>
    </source>
</reference>
<keyword evidence="4" id="KW-0812">Transmembrane</keyword>
<dbReference type="GO" id="GO:0005811">
    <property type="term" value="C:lipid droplet"/>
    <property type="evidence" value="ECO:0007669"/>
    <property type="project" value="TreeGrafter"/>
</dbReference>
<feature type="region of interest" description="Disordered" evidence="3">
    <location>
        <begin position="267"/>
        <end position="304"/>
    </location>
</feature>
<keyword evidence="4" id="KW-0472">Membrane</keyword>
<gene>
    <name evidence="5" type="ORF">SEPMUDRAFT_131727</name>
</gene>
<dbReference type="GeneID" id="27899582"/>
<dbReference type="RefSeq" id="XP_016762080.1">
    <property type="nucleotide sequence ID" value="XM_016902445.1"/>
</dbReference>
<evidence type="ECO:0000313" key="6">
    <source>
        <dbReference type="Proteomes" id="UP000016931"/>
    </source>
</evidence>
<dbReference type="Pfam" id="PF00106">
    <property type="entry name" value="adh_short"/>
    <property type="match status" value="1"/>
</dbReference>
<evidence type="ECO:0000256" key="1">
    <source>
        <dbReference type="ARBA" id="ARBA00006484"/>
    </source>
</evidence>
<dbReference type="InterPro" id="IPR036291">
    <property type="entry name" value="NAD(P)-bd_dom_sf"/>
</dbReference>
<evidence type="ECO:0000256" key="3">
    <source>
        <dbReference type="SAM" id="MobiDB-lite"/>
    </source>
</evidence>
<comment type="similarity">
    <text evidence="1">Belongs to the short-chain dehydrogenases/reductases (SDR) family.</text>
</comment>
<evidence type="ECO:0000256" key="2">
    <source>
        <dbReference type="ARBA" id="ARBA00023002"/>
    </source>
</evidence>
<dbReference type="AlphaFoldDB" id="M3D7X3"/>
<feature type="region of interest" description="Disordered" evidence="3">
    <location>
        <begin position="139"/>
        <end position="167"/>
    </location>
</feature>
<dbReference type="GO" id="GO:0006654">
    <property type="term" value="P:phosphatidic acid biosynthetic process"/>
    <property type="evidence" value="ECO:0007669"/>
    <property type="project" value="TreeGrafter"/>
</dbReference>
<proteinExistence type="inferred from homology"/>